<dbReference type="GO" id="GO:0003677">
    <property type="term" value="F:DNA binding"/>
    <property type="evidence" value="ECO:0007669"/>
    <property type="project" value="UniProtKB-KW"/>
</dbReference>
<feature type="domain" description="Tyr recombinase" evidence="5">
    <location>
        <begin position="202"/>
        <end position="374"/>
    </location>
</feature>
<accession>A0ABT0PA73</accession>
<dbReference type="SUPFAM" id="SSF56349">
    <property type="entry name" value="DNA breaking-rejoining enzymes"/>
    <property type="match status" value="1"/>
</dbReference>
<dbReference type="InterPro" id="IPR013762">
    <property type="entry name" value="Integrase-like_cat_sf"/>
</dbReference>
<evidence type="ECO:0000256" key="1">
    <source>
        <dbReference type="ARBA" id="ARBA00008857"/>
    </source>
</evidence>
<dbReference type="InterPro" id="IPR050808">
    <property type="entry name" value="Phage_Integrase"/>
</dbReference>
<dbReference type="CDD" id="cd00801">
    <property type="entry name" value="INT_P4_C"/>
    <property type="match status" value="1"/>
</dbReference>
<dbReference type="Gene3D" id="1.10.443.10">
    <property type="entry name" value="Intergrase catalytic core"/>
    <property type="match status" value="1"/>
</dbReference>
<proteinExistence type="inferred from homology"/>
<dbReference type="InterPro" id="IPR053876">
    <property type="entry name" value="Phage_int_M"/>
</dbReference>
<dbReference type="Pfam" id="PF22022">
    <property type="entry name" value="Phage_int_M"/>
    <property type="match status" value="1"/>
</dbReference>
<dbReference type="PROSITE" id="PS51898">
    <property type="entry name" value="TYR_RECOMBINASE"/>
    <property type="match status" value="1"/>
</dbReference>
<comment type="caution">
    <text evidence="6">The sequence shown here is derived from an EMBL/GenBank/DDBJ whole genome shotgun (WGS) entry which is preliminary data.</text>
</comment>
<organism evidence="6 7">
    <name type="scientific">Bartonella bilalgolemii</name>
    <dbReference type="NCBI Taxonomy" id="2942911"/>
    <lineage>
        <taxon>Bacteria</taxon>
        <taxon>Pseudomonadati</taxon>
        <taxon>Pseudomonadota</taxon>
        <taxon>Alphaproteobacteria</taxon>
        <taxon>Hyphomicrobiales</taxon>
        <taxon>Bartonellaceae</taxon>
        <taxon>Bartonella</taxon>
    </lineage>
</organism>
<evidence type="ECO:0000313" key="7">
    <source>
        <dbReference type="Proteomes" id="UP001523003"/>
    </source>
</evidence>
<dbReference type="Pfam" id="PF00589">
    <property type="entry name" value="Phage_integrase"/>
    <property type="match status" value="1"/>
</dbReference>
<name>A0ABT0PA73_9HYPH</name>
<dbReference type="Pfam" id="PF13356">
    <property type="entry name" value="Arm-DNA-bind_3"/>
    <property type="match status" value="1"/>
</dbReference>
<dbReference type="InterPro" id="IPR011010">
    <property type="entry name" value="DNA_brk_join_enz"/>
</dbReference>
<evidence type="ECO:0000313" key="6">
    <source>
        <dbReference type="EMBL" id="MCL6230214.1"/>
    </source>
</evidence>
<reference evidence="6 7" key="1">
    <citation type="submission" date="2022-05" db="EMBL/GenBank/DDBJ databases">
        <title>Description of the Bartonella bilalgolemii sp. nov. Isolated from Apodemus uralensis (Pallas 1811).</title>
        <authorList>
            <person name="Zgheib R."/>
            <person name="Celebi B."/>
        </authorList>
    </citation>
    <scope>NUCLEOTIDE SEQUENCE [LARGE SCALE GENOMIC DNA]</scope>
    <source>
        <strain evidence="6 7">G70</strain>
    </source>
</reference>
<evidence type="ECO:0000256" key="3">
    <source>
        <dbReference type="ARBA" id="ARBA00023125"/>
    </source>
</evidence>
<evidence type="ECO:0000256" key="4">
    <source>
        <dbReference type="ARBA" id="ARBA00023172"/>
    </source>
</evidence>
<keyword evidence="2" id="KW-0229">DNA integration</keyword>
<dbReference type="InterPro" id="IPR038488">
    <property type="entry name" value="Integrase_DNA-bd_sf"/>
</dbReference>
<dbReference type="EMBL" id="JAMCOF010000011">
    <property type="protein sequence ID" value="MCL6230214.1"/>
    <property type="molecule type" value="Genomic_DNA"/>
</dbReference>
<dbReference type="PANTHER" id="PTHR30629">
    <property type="entry name" value="PROPHAGE INTEGRASE"/>
    <property type="match status" value="1"/>
</dbReference>
<dbReference type="Gene3D" id="3.30.160.390">
    <property type="entry name" value="Integrase, DNA-binding domain"/>
    <property type="match status" value="1"/>
</dbReference>
<protein>
    <submittedName>
        <fullName evidence="6">Integrase arm-type DNA-binding domain-containing protein</fullName>
    </submittedName>
</protein>
<dbReference type="InterPro" id="IPR002104">
    <property type="entry name" value="Integrase_catalytic"/>
</dbReference>
<keyword evidence="4" id="KW-0233">DNA recombination</keyword>
<keyword evidence="7" id="KW-1185">Reference proteome</keyword>
<dbReference type="InterPro" id="IPR010998">
    <property type="entry name" value="Integrase_recombinase_N"/>
</dbReference>
<comment type="similarity">
    <text evidence="1">Belongs to the 'phage' integrase family.</text>
</comment>
<dbReference type="PANTHER" id="PTHR30629:SF2">
    <property type="entry name" value="PROPHAGE INTEGRASE INTS-RELATED"/>
    <property type="match status" value="1"/>
</dbReference>
<evidence type="ECO:0000259" key="5">
    <source>
        <dbReference type="PROSITE" id="PS51898"/>
    </source>
</evidence>
<sequence>MRAIHRLSALLVKSSPQGKYCDGAGLWLNVRKDNTRSWFFRYTHHNKRREMGLGPVAKLSLKEARELARYYSEILREGNDPIVFREQAILKQQSNIFQEIAKATFESKKAELKNEGKNGRWFSPLELHVIPHIGKLPIEKLTANIIRNVLAPLWHEKADTARKALNRINICLKYAAALGLDVDLQACMKARALLGKPCATSTNIPAMPWQEVPAFYQSLDDKILSNLALKLLILTGARSYPLRYFRLEQIDKNIWTIPKENMKGIVGKVSDFRVPLSDKALRVIEKTLPFEKDGFLFSGLKGKPISDATMAKYMTLCGLTYRPHGFRSSLRDWIAETTSTPFEIAETVLAHSVGNSVTKAYMRTDFLEQRHVLLEQWASFISGAT</sequence>
<keyword evidence="3 6" id="KW-0238">DNA-binding</keyword>
<dbReference type="InterPro" id="IPR025166">
    <property type="entry name" value="Integrase_DNA_bind_dom"/>
</dbReference>
<dbReference type="Proteomes" id="UP001523003">
    <property type="component" value="Unassembled WGS sequence"/>
</dbReference>
<dbReference type="Gene3D" id="1.10.150.130">
    <property type="match status" value="1"/>
</dbReference>
<evidence type="ECO:0000256" key="2">
    <source>
        <dbReference type="ARBA" id="ARBA00022908"/>
    </source>
</evidence>
<dbReference type="RefSeq" id="WP_249677677.1">
    <property type="nucleotide sequence ID" value="NZ_JAMCOF010000011.1"/>
</dbReference>
<gene>
    <name evidence="6" type="ORF">M4Z11_06375</name>
</gene>